<dbReference type="RefSeq" id="WP_311364446.1">
    <property type="nucleotide sequence ID" value="NZ_JAVRIC010000007.1"/>
</dbReference>
<keyword evidence="2" id="KW-1185">Reference proteome</keyword>
<sequence length="429" mass="46773">MSRPIPSTEDRLADFLQPHIEPGDVAALLPLQRARPALNALTTLFHGGEAAVMARLLVLREIAARGDAPFWTPAELRERLAYLDTGKLETILLRLRENELLLWDSETLRYQISPAGRMAIAAVNTLLKFDDEGSELGYLASQLAASGALGRVAADELQHLLSRLTELKDDFERAVLSGSESRIRNAEKRLAQVWDWVDKGTEVLQSITENDELDAASHRVAQRIGQVQSELLRMGGVFQRALNQLESQKVHLGTTGLSSSDVTRWLRTCSIDQLIGLVGAPETVSAVPTLPLVLGDIALDIAEYELVDKAIPERIETPLPPVEANTTATLDVEAIDFSAAEDFLDAMRVAPDGLPLQDAVAARDYLESSYRLSLLSVLGDTDIETLDGPLAALARLPRRPQWTGDIVQVARGGIAEMSAGQLTETEHGC</sequence>
<protein>
    <recommendedName>
        <fullName evidence="3">DUF3375 domain-containing protein</fullName>
    </recommendedName>
</protein>
<evidence type="ECO:0000313" key="1">
    <source>
        <dbReference type="EMBL" id="MDT0497052.1"/>
    </source>
</evidence>
<proteinExistence type="predicted"/>
<evidence type="ECO:0008006" key="3">
    <source>
        <dbReference type="Google" id="ProtNLM"/>
    </source>
</evidence>
<accession>A0ABU2WIY3</accession>
<reference evidence="1 2" key="1">
    <citation type="submission" date="2023-09" db="EMBL/GenBank/DDBJ databases">
        <authorList>
            <person name="Rey-Velasco X."/>
        </authorList>
    </citation>
    <scope>NUCLEOTIDE SEQUENCE [LARGE SCALE GENOMIC DNA]</scope>
    <source>
        <strain evidence="1 2">W345</strain>
    </source>
</reference>
<evidence type="ECO:0000313" key="2">
    <source>
        <dbReference type="Proteomes" id="UP001254608"/>
    </source>
</evidence>
<comment type="caution">
    <text evidence="1">The sequence shown here is derived from an EMBL/GenBank/DDBJ whole genome shotgun (WGS) entry which is preliminary data.</text>
</comment>
<organism evidence="1 2">
    <name type="scientific">Banduia mediterranea</name>
    <dbReference type="NCBI Taxonomy" id="3075609"/>
    <lineage>
        <taxon>Bacteria</taxon>
        <taxon>Pseudomonadati</taxon>
        <taxon>Pseudomonadota</taxon>
        <taxon>Gammaproteobacteria</taxon>
        <taxon>Nevskiales</taxon>
        <taxon>Algiphilaceae</taxon>
        <taxon>Banduia</taxon>
    </lineage>
</organism>
<name>A0ABU2WIY3_9GAMM</name>
<dbReference type="EMBL" id="JAVRIC010000007">
    <property type="protein sequence ID" value="MDT0497052.1"/>
    <property type="molecule type" value="Genomic_DNA"/>
</dbReference>
<gene>
    <name evidence="1" type="ORF">RM530_06685</name>
</gene>
<dbReference type="Proteomes" id="UP001254608">
    <property type="component" value="Unassembled WGS sequence"/>
</dbReference>